<feature type="non-terminal residue" evidence="2">
    <location>
        <position position="226"/>
    </location>
</feature>
<comment type="caution">
    <text evidence="2">The sequence shown here is derived from an EMBL/GenBank/DDBJ whole genome shotgun (WGS) entry which is preliminary data.</text>
</comment>
<accession>A0A813J2J1</accession>
<dbReference type="AlphaFoldDB" id="A0A813J2J1"/>
<dbReference type="Proteomes" id="UP000626109">
    <property type="component" value="Unassembled WGS sequence"/>
</dbReference>
<dbReference type="EMBL" id="CAJNNW010020129">
    <property type="protein sequence ID" value="CAE8665730.1"/>
    <property type="molecule type" value="Genomic_DNA"/>
</dbReference>
<evidence type="ECO:0000313" key="3">
    <source>
        <dbReference type="Proteomes" id="UP000626109"/>
    </source>
</evidence>
<proteinExistence type="predicted"/>
<name>A0A813J2J1_POLGL</name>
<protein>
    <submittedName>
        <fullName evidence="2">Uncharacterized protein</fullName>
    </submittedName>
</protein>
<reference evidence="2" key="1">
    <citation type="submission" date="2021-02" db="EMBL/GenBank/DDBJ databases">
        <authorList>
            <person name="Dougan E. K."/>
            <person name="Rhodes N."/>
            <person name="Thang M."/>
            <person name="Chan C."/>
        </authorList>
    </citation>
    <scope>NUCLEOTIDE SEQUENCE</scope>
</reference>
<feature type="compositionally biased region" description="Low complexity" evidence="1">
    <location>
        <begin position="81"/>
        <end position="95"/>
    </location>
</feature>
<evidence type="ECO:0000313" key="2">
    <source>
        <dbReference type="EMBL" id="CAE8665730.1"/>
    </source>
</evidence>
<organism evidence="2 3">
    <name type="scientific">Polarella glacialis</name>
    <name type="common">Dinoflagellate</name>
    <dbReference type="NCBI Taxonomy" id="89957"/>
    <lineage>
        <taxon>Eukaryota</taxon>
        <taxon>Sar</taxon>
        <taxon>Alveolata</taxon>
        <taxon>Dinophyceae</taxon>
        <taxon>Suessiales</taxon>
        <taxon>Suessiaceae</taxon>
        <taxon>Polarella</taxon>
    </lineage>
</organism>
<gene>
    <name evidence="2" type="ORF">PGLA2088_LOCUS15998</name>
</gene>
<feature type="region of interest" description="Disordered" evidence="1">
    <location>
        <begin position="1"/>
        <end position="24"/>
    </location>
</feature>
<feature type="region of interest" description="Disordered" evidence="1">
    <location>
        <begin position="45"/>
        <end position="95"/>
    </location>
</feature>
<sequence length="226" mass="24009">SPLPSKSRTVQRMKRSLTSSQLLQPLAATGGTGSIAAAGLSSSLGFQRRPMAPQRGCRDLSVGSDVSTDCEPLGKEKRTSDYSTGSSSSSGCESLTTLPPRADAVSAAIADLQHVAENTALAYDQAGKLSLPLAARFDSQTLPPSRVQVRPQLMPMKMIDDCTEVPEDLFNSLLLQAKKVRSCGQHAALPRQKGSRAGARLVHQDVLNRRASKMQLSGAVGFETVF</sequence>
<evidence type="ECO:0000256" key="1">
    <source>
        <dbReference type="SAM" id="MobiDB-lite"/>
    </source>
</evidence>